<feature type="domain" description="NrS-1 polymerase-like helicase" evidence="1">
    <location>
        <begin position="289"/>
        <end position="388"/>
    </location>
</feature>
<evidence type="ECO:0000313" key="3">
    <source>
        <dbReference type="Proteomes" id="UP000323297"/>
    </source>
</evidence>
<organism evidence="2 3">
    <name type="scientific">Citrobacter portucalensis</name>
    <dbReference type="NCBI Taxonomy" id="1639133"/>
    <lineage>
        <taxon>Bacteria</taxon>
        <taxon>Pseudomonadati</taxon>
        <taxon>Pseudomonadota</taxon>
        <taxon>Gammaproteobacteria</taxon>
        <taxon>Enterobacterales</taxon>
        <taxon>Enterobacteriaceae</taxon>
        <taxon>Citrobacter</taxon>
        <taxon>Citrobacter freundii complex</taxon>
    </lineage>
</organism>
<dbReference type="InterPro" id="IPR027417">
    <property type="entry name" value="P-loop_NTPase"/>
</dbReference>
<dbReference type="Proteomes" id="UP000323297">
    <property type="component" value="Unassembled WGS sequence"/>
</dbReference>
<dbReference type="EMBL" id="VTZD01000012">
    <property type="protein sequence ID" value="KAA1144065.1"/>
    <property type="molecule type" value="Genomic_DNA"/>
</dbReference>
<dbReference type="Pfam" id="PF19263">
    <property type="entry name" value="DUF5906"/>
    <property type="match status" value="1"/>
</dbReference>
<comment type="caution">
    <text evidence="2">The sequence shown here is derived from an EMBL/GenBank/DDBJ whole genome shotgun (WGS) entry which is preliminary data.</text>
</comment>
<dbReference type="RefSeq" id="WP_149607656.1">
    <property type="nucleotide sequence ID" value="NZ_VTZD01000012.1"/>
</dbReference>
<dbReference type="AlphaFoldDB" id="A0A5B0T2J2"/>
<accession>A0A5B0T2J2</accession>
<sequence length="558" mass="62657">MKRAPNVKKLPEDKYTEAIIFAGDEAWNAAKRYMQDPEADDPVPPIVLDLDQLEHLSELDIIDENRYRVRIHQAGRIAQLPLTQIAHKLALANVQYAVLYDLKGNLLEDWTSQLARLKSDAAELLASQQALSDGTPLAEADLQRLEALNNEYTHVLLSGEHYVVSVKPHAVTGRTHTFQTLRAFRNNFLADKPIAGKPTGNAWLQWPGHNSKTGGIGFYPQPALCPPDICNLFTGFITEPLPGDISPFLYHVEQVICAGDKVVSDYLLQWMAHLIQRPEEKPSVAIVMKSVEGTGKNTLVRPLLQILGPYAAQINGIRHLTGRFNSTLANKLLVFVDEAEMTEAGCADRLKAIISEPVFHLERKGMEPEPVPNYARMIFASNHEQVIRAGLYERRFLVLEPDARRITDKDYFDRLYRWLDENGAAHLLHWLQHLDLTGFDPRRAPVTQALREEKIASLPLVHQFMLAELETTRPFSGMARLTATELVERFLLWCTTHHLSLSPAAARAMSGKLMQRLGVPVQGRSGRGIGKYYELPEGDVLRQRFAAILGEATNVLFG</sequence>
<protein>
    <submittedName>
        <fullName evidence="2">Integrase</fullName>
    </submittedName>
</protein>
<dbReference type="SUPFAM" id="SSF52540">
    <property type="entry name" value="P-loop containing nucleoside triphosphate hydrolases"/>
    <property type="match status" value="1"/>
</dbReference>
<dbReference type="InterPro" id="IPR045455">
    <property type="entry name" value="NrS-1_pol-like_helicase"/>
</dbReference>
<evidence type="ECO:0000313" key="2">
    <source>
        <dbReference type="EMBL" id="KAA1144065.1"/>
    </source>
</evidence>
<reference evidence="2 3" key="1">
    <citation type="submission" date="2019-08" db="EMBL/GenBank/DDBJ databases">
        <title>Draft genome sequence of Citrobacter portucalensis strain isolated from green turtle.</title>
        <authorList>
            <person name="Fernandes M.R."/>
            <person name="Sellera F.P."/>
            <person name="Goldeberg D.W."/>
            <person name="Costa D.C."/>
            <person name="Lincopan N."/>
        </authorList>
    </citation>
    <scope>NUCLEOTIDE SEQUENCE [LARGE SCALE GENOMIC DNA]</scope>
    <source>
        <strain evidence="2 3">TV06</strain>
    </source>
</reference>
<evidence type="ECO:0000259" key="1">
    <source>
        <dbReference type="Pfam" id="PF19263"/>
    </source>
</evidence>
<name>A0A5B0T2J2_9ENTR</name>
<dbReference type="Gene3D" id="3.40.50.300">
    <property type="entry name" value="P-loop containing nucleotide triphosphate hydrolases"/>
    <property type="match status" value="1"/>
</dbReference>
<gene>
    <name evidence="2" type="ORF">D3H66_10760</name>
</gene>
<proteinExistence type="predicted"/>